<proteinExistence type="predicted"/>
<feature type="region of interest" description="Disordered" evidence="3">
    <location>
        <begin position="56"/>
        <end position="141"/>
    </location>
</feature>
<gene>
    <name evidence="6" type="ORF">Poli38472_008533</name>
</gene>
<dbReference type="SMART" id="SM00298">
    <property type="entry name" value="CHROMO"/>
    <property type="match status" value="1"/>
</dbReference>
<evidence type="ECO:0000313" key="6">
    <source>
        <dbReference type="EMBL" id="TMW55885.1"/>
    </source>
</evidence>
<dbReference type="Proteomes" id="UP000794436">
    <property type="component" value="Unassembled WGS sequence"/>
</dbReference>
<keyword evidence="2" id="KW-0539">Nucleus</keyword>
<organism evidence="6 7">
    <name type="scientific">Pythium oligandrum</name>
    <name type="common">Mycoparasitic fungus</name>
    <dbReference type="NCBI Taxonomy" id="41045"/>
    <lineage>
        <taxon>Eukaryota</taxon>
        <taxon>Sar</taxon>
        <taxon>Stramenopiles</taxon>
        <taxon>Oomycota</taxon>
        <taxon>Peronosporomycetes</taxon>
        <taxon>Pythiales</taxon>
        <taxon>Pythiaceae</taxon>
        <taxon>Pythium</taxon>
    </lineage>
</organism>
<dbReference type="GO" id="GO:0005634">
    <property type="term" value="C:nucleus"/>
    <property type="evidence" value="ECO:0007669"/>
    <property type="project" value="UniProtKB-SubCell"/>
</dbReference>
<feature type="domain" description="Chromo" evidence="5">
    <location>
        <begin position="3"/>
        <end position="64"/>
    </location>
</feature>
<dbReference type="Pfam" id="PF00385">
    <property type="entry name" value="Chromo"/>
    <property type="match status" value="1"/>
</dbReference>
<evidence type="ECO:0000256" key="1">
    <source>
        <dbReference type="ARBA" id="ARBA00004123"/>
    </source>
</evidence>
<accession>A0A8K1C3Q6</accession>
<dbReference type="EMBL" id="SPLM01000146">
    <property type="protein sequence ID" value="TMW55885.1"/>
    <property type="molecule type" value="Genomic_DNA"/>
</dbReference>
<dbReference type="AlphaFoldDB" id="A0A8K1C3Q6"/>
<keyword evidence="4" id="KW-0812">Transmembrane</keyword>
<feature type="transmembrane region" description="Helical" evidence="4">
    <location>
        <begin position="307"/>
        <end position="325"/>
    </location>
</feature>
<evidence type="ECO:0000256" key="4">
    <source>
        <dbReference type="SAM" id="Phobius"/>
    </source>
</evidence>
<comment type="caution">
    <text evidence="6">The sequence shown here is derived from an EMBL/GenBank/DDBJ whole genome shotgun (WGS) entry which is preliminary data.</text>
</comment>
<reference evidence="6" key="1">
    <citation type="submission" date="2019-03" db="EMBL/GenBank/DDBJ databases">
        <title>Long read genome sequence of the mycoparasitic Pythium oligandrum ATCC 38472 isolated from sugarbeet rhizosphere.</title>
        <authorList>
            <person name="Gaulin E."/>
        </authorList>
    </citation>
    <scope>NUCLEOTIDE SEQUENCE</scope>
    <source>
        <strain evidence="6">ATCC 38472_TT</strain>
    </source>
</reference>
<feature type="compositionally biased region" description="Low complexity" evidence="3">
    <location>
        <begin position="66"/>
        <end position="75"/>
    </location>
</feature>
<keyword evidence="4" id="KW-0472">Membrane</keyword>
<dbReference type="InterPro" id="IPR051219">
    <property type="entry name" value="Heterochromatin_chromo-domain"/>
</dbReference>
<feature type="transmembrane region" description="Helical" evidence="4">
    <location>
        <begin position="331"/>
        <end position="354"/>
    </location>
</feature>
<dbReference type="SUPFAM" id="SSF54160">
    <property type="entry name" value="Chromo domain-like"/>
    <property type="match status" value="1"/>
</dbReference>
<feature type="transmembrane region" description="Helical" evidence="4">
    <location>
        <begin position="272"/>
        <end position="295"/>
    </location>
</feature>
<feature type="transmembrane region" description="Helical" evidence="4">
    <location>
        <begin position="366"/>
        <end position="384"/>
    </location>
</feature>
<dbReference type="InterPro" id="IPR016197">
    <property type="entry name" value="Chromo-like_dom_sf"/>
</dbReference>
<evidence type="ECO:0000256" key="3">
    <source>
        <dbReference type="SAM" id="MobiDB-lite"/>
    </source>
</evidence>
<dbReference type="Gene3D" id="2.40.50.40">
    <property type="match status" value="1"/>
</dbReference>
<keyword evidence="7" id="KW-1185">Reference proteome</keyword>
<feature type="transmembrane region" description="Helical" evidence="4">
    <location>
        <begin position="240"/>
        <end position="260"/>
    </location>
</feature>
<dbReference type="CDD" id="cd00024">
    <property type="entry name" value="CD_CSD"/>
    <property type="match status" value="1"/>
</dbReference>
<keyword evidence="4" id="KW-1133">Transmembrane helix</keyword>
<name>A0A8K1C3Q6_PYTOL</name>
<evidence type="ECO:0000256" key="2">
    <source>
        <dbReference type="ARBA" id="ARBA00023242"/>
    </source>
</evidence>
<dbReference type="InterPro" id="IPR023780">
    <property type="entry name" value="Chromo_domain"/>
</dbReference>
<evidence type="ECO:0000259" key="5">
    <source>
        <dbReference type="PROSITE" id="PS50013"/>
    </source>
</evidence>
<protein>
    <recommendedName>
        <fullName evidence="5">Chromo domain-containing protein</fullName>
    </recommendedName>
</protein>
<dbReference type="PROSITE" id="PS50013">
    <property type="entry name" value="CHROMO_2"/>
    <property type="match status" value="1"/>
</dbReference>
<dbReference type="OrthoDB" id="2447764at2759"/>
<dbReference type="PANTHER" id="PTHR22812">
    <property type="entry name" value="CHROMOBOX PROTEIN"/>
    <property type="match status" value="1"/>
</dbReference>
<dbReference type="InterPro" id="IPR000953">
    <property type="entry name" value="Chromo/chromo_shadow_dom"/>
</dbReference>
<evidence type="ECO:0000313" key="7">
    <source>
        <dbReference type="Proteomes" id="UP000794436"/>
    </source>
</evidence>
<feature type="compositionally biased region" description="Basic residues" evidence="3">
    <location>
        <begin position="76"/>
        <end position="89"/>
    </location>
</feature>
<comment type="subcellular location">
    <subcellularLocation>
        <location evidence="1">Nucleus</location>
    </subcellularLocation>
</comment>
<feature type="compositionally biased region" description="Low complexity" evidence="3">
    <location>
        <begin position="90"/>
        <end position="102"/>
    </location>
</feature>
<sequence length="418" mass="45572">MAAEIERIVDRKTIRNRVHYLVVWRGFGEENNTWESRMDLVADGYSNVIRAYEEARKQQEDGDGKSSSSSQNRGRSPGRAKSPGRRGRSRSNSTARSSSASRQPRRRSSSKSRESGEKSSRKRSSKQEVATTVETAKVEKTGDNEVLRATLEALEKPVTKKSTTVEVTTKSQGESGVVKKAVALEYEEKTETVTTTSTTVETKVEDKTNKSSAVASDGSIELDTLVAARDLWTKITENNWILWFGSVVVVVASLVASQLLTNVDGASSTPEAAEAAALGLTWIPVFTPIIALLLVFHQRDERASVKWTAIALAWRCAAELLLVVGSTPEEFLQVALIAFGVANAAIAIVLALIIRNKEFERSKKTLVVFLLGAFALLLSDSWMIETNEPARASRVQLMSIAALTVALSPALTATPDED</sequence>